<dbReference type="AlphaFoldDB" id="A0A1L7CGR5"/>
<organism evidence="1 2">
    <name type="scientific">Corynebacterium aquilae DSM 44791</name>
    <dbReference type="NCBI Taxonomy" id="1431546"/>
    <lineage>
        <taxon>Bacteria</taxon>
        <taxon>Bacillati</taxon>
        <taxon>Actinomycetota</taxon>
        <taxon>Actinomycetes</taxon>
        <taxon>Mycobacteriales</taxon>
        <taxon>Corynebacteriaceae</taxon>
        <taxon>Corynebacterium</taxon>
    </lineage>
</organism>
<dbReference type="KEGG" id="caqu:CAQU_07930"/>
<dbReference type="EMBL" id="CP009245">
    <property type="protein sequence ID" value="APT85015.1"/>
    <property type="molecule type" value="Genomic_DNA"/>
</dbReference>
<evidence type="ECO:0000313" key="2">
    <source>
        <dbReference type="Proteomes" id="UP000185478"/>
    </source>
</evidence>
<protein>
    <submittedName>
        <fullName evidence="1">Uncharacterized protein</fullName>
    </submittedName>
</protein>
<proteinExistence type="predicted"/>
<dbReference type="Proteomes" id="UP000185478">
    <property type="component" value="Chromosome"/>
</dbReference>
<dbReference type="OrthoDB" id="4416157at2"/>
<dbReference type="RefSeq" id="WP_075726664.1">
    <property type="nucleotide sequence ID" value="NZ_CP009245.1"/>
</dbReference>
<sequence length="125" mass="13336">MSTPSRDTHTDIQALLPPHELEASLPTWQSALTTAGITGADIHVEPISLSCEPDNMLVTEYEQTHGAPPITEVLHRIVVNAHTALNERDLTKAIVDCLPAGTPWYGTSGDGHIDPGANAACNISY</sequence>
<name>A0A1L7CGR5_9CORY</name>
<keyword evidence="2" id="KW-1185">Reference proteome</keyword>
<reference evidence="1 2" key="1">
    <citation type="submission" date="2014-08" db="EMBL/GenBank/DDBJ databases">
        <title>Complete genome sequence of Corynebacterium aquilae S-613T(T) (=DSM 44791(T)), isolated from the choana of a healthy golden eagle.</title>
        <authorList>
            <person name="Ruckert C."/>
            <person name="Albersmeier A."/>
            <person name="Winkler A."/>
            <person name="Kalinowski J."/>
        </authorList>
    </citation>
    <scope>NUCLEOTIDE SEQUENCE [LARGE SCALE GENOMIC DNA]</scope>
    <source>
        <strain evidence="1 2">S-613</strain>
    </source>
</reference>
<gene>
    <name evidence="1" type="ORF">CAQU_07930</name>
</gene>
<accession>A0A1L7CGR5</accession>
<evidence type="ECO:0000313" key="1">
    <source>
        <dbReference type="EMBL" id="APT85015.1"/>
    </source>
</evidence>